<dbReference type="Proteomes" id="UP000199629">
    <property type="component" value="Unassembled WGS sequence"/>
</dbReference>
<evidence type="ECO:0000256" key="1">
    <source>
        <dbReference type="SAM" id="SignalP"/>
    </source>
</evidence>
<sequence length="181" mass="19314">MKRLLLIPGLMSALALSLLGPPAPAQAAPVQTTASAEVDAVIAAGEGTRIDATTLATTGCGASCDGKSPYFKIYYNGSSYYTCNDDAIIPTSGTYVYTASDVLGNVTLRYSPRCRTAWARTSAGDVQFKVVSRYTSGTYRTTMTGSSPAEYTVMVNDAGLEAQACYHPNGPYEGWNCTRWW</sequence>
<evidence type="ECO:0008006" key="4">
    <source>
        <dbReference type="Google" id="ProtNLM"/>
    </source>
</evidence>
<protein>
    <recommendedName>
        <fullName evidence="4">DUF2690 domain-containing protein</fullName>
    </recommendedName>
</protein>
<accession>A0A1C4XSY3</accession>
<name>A0A1C4XSY3_9ACTN</name>
<keyword evidence="3" id="KW-1185">Reference proteome</keyword>
<dbReference type="InterPro" id="IPR021224">
    <property type="entry name" value="DUF2690"/>
</dbReference>
<keyword evidence="1" id="KW-0732">Signal</keyword>
<organism evidence="2 3">
    <name type="scientific">Micromonospora chaiyaphumensis</name>
    <dbReference type="NCBI Taxonomy" id="307119"/>
    <lineage>
        <taxon>Bacteria</taxon>
        <taxon>Bacillati</taxon>
        <taxon>Actinomycetota</taxon>
        <taxon>Actinomycetes</taxon>
        <taxon>Micromonosporales</taxon>
        <taxon>Micromonosporaceae</taxon>
        <taxon>Micromonospora</taxon>
    </lineage>
</organism>
<dbReference type="Pfam" id="PF10901">
    <property type="entry name" value="DUF2690"/>
    <property type="match status" value="1"/>
</dbReference>
<dbReference type="RefSeq" id="WP_091265011.1">
    <property type="nucleotide sequence ID" value="NZ_FMCS01000006.1"/>
</dbReference>
<gene>
    <name evidence="2" type="ORF">GA0070214_106333</name>
</gene>
<feature type="signal peptide" evidence="1">
    <location>
        <begin position="1"/>
        <end position="27"/>
    </location>
</feature>
<evidence type="ECO:0000313" key="2">
    <source>
        <dbReference type="EMBL" id="SCF11568.1"/>
    </source>
</evidence>
<feature type="chain" id="PRO_5008708394" description="DUF2690 domain-containing protein" evidence="1">
    <location>
        <begin position="28"/>
        <end position="181"/>
    </location>
</feature>
<reference evidence="3" key="1">
    <citation type="submission" date="2016-06" db="EMBL/GenBank/DDBJ databases">
        <authorList>
            <person name="Varghese N."/>
            <person name="Submissions Spin"/>
        </authorList>
    </citation>
    <scope>NUCLEOTIDE SEQUENCE [LARGE SCALE GENOMIC DNA]</scope>
    <source>
        <strain evidence="3">DSM 45246</strain>
    </source>
</reference>
<dbReference type="AlphaFoldDB" id="A0A1C4XSY3"/>
<proteinExistence type="predicted"/>
<dbReference type="EMBL" id="FMCS01000006">
    <property type="protein sequence ID" value="SCF11568.1"/>
    <property type="molecule type" value="Genomic_DNA"/>
</dbReference>
<evidence type="ECO:0000313" key="3">
    <source>
        <dbReference type="Proteomes" id="UP000199629"/>
    </source>
</evidence>